<dbReference type="OrthoDB" id="595470at2"/>
<keyword evidence="2" id="KW-1277">Toxin-antitoxin system</keyword>
<comment type="similarity">
    <text evidence="1">Belongs to the RelE toxin family.</text>
</comment>
<dbReference type="InterPro" id="IPR007712">
    <property type="entry name" value="RelE/ParE_toxin"/>
</dbReference>
<evidence type="ECO:0000313" key="3">
    <source>
        <dbReference type="EMBL" id="ANP90472.1"/>
    </source>
</evidence>
<dbReference type="NCBIfam" id="TIGR02385">
    <property type="entry name" value="RelE_StbE"/>
    <property type="match status" value="1"/>
</dbReference>
<dbReference type="PANTHER" id="PTHR33755">
    <property type="entry name" value="TOXIN PARE1-RELATED"/>
    <property type="match status" value="1"/>
</dbReference>
<dbReference type="RefSeq" id="WP_065283924.1">
    <property type="nucleotide sequence ID" value="NZ_CP016289.1"/>
</dbReference>
<protein>
    <submittedName>
        <fullName evidence="3">Addiction module toxin RelE</fullName>
    </submittedName>
</protein>
<proteinExistence type="inferred from homology"/>
<dbReference type="AlphaFoldDB" id="A0A1B1CL24"/>
<dbReference type="EMBL" id="CP016289">
    <property type="protein sequence ID" value="ANP90472.1"/>
    <property type="molecule type" value="Genomic_DNA"/>
</dbReference>
<accession>A0A1B1CL24</accession>
<name>A0A1B1CL24_RHILE</name>
<dbReference type="Gene3D" id="3.30.2310.20">
    <property type="entry name" value="RelE-like"/>
    <property type="match status" value="1"/>
</dbReference>
<evidence type="ECO:0000256" key="1">
    <source>
        <dbReference type="ARBA" id="ARBA00006226"/>
    </source>
</evidence>
<sequence>MRIIWTETARRARQQATAYIAAQNRVAALDVLDEVSRQTILLRDHPEMGRKGRRQGTREFIISRTPFLVVYRYLPKSETIEILHFLHGAQQWPPKR</sequence>
<evidence type="ECO:0000313" key="4">
    <source>
        <dbReference type="Proteomes" id="UP000092691"/>
    </source>
</evidence>
<gene>
    <name evidence="3" type="ORF">BA011_31500</name>
</gene>
<dbReference type="Proteomes" id="UP000092691">
    <property type="component" value="Plasmid unnamed2"/>
</dbReference>
<dbReference type="Pfam" id="PF05016">
    <property type="entry name" value="ParE_toxin"/>
    <property type="match status" value="1"/>
</dbReference>
<dbReference type="PANTHER" id="PTHR33755:SF6">
    <property type="entry name" value="PLASMID STABILIZATION SYSTEM PROTEIN"/>
    <property type="match status" value="1"/>
</dbReference>
<dbReference type="InterPro" id="IPR035093">
    <property type="entry name" value="RelE/ParE_toxin_dom_sf"/>
</dbReference>
<organism evidence="3 4">
    <name type="scientific">Rhizobium leguminosarum</name>
    <dbReference type="NCBI Taxonomy" id="384"/>
    <lineage>
        <taxon>Bacteria</taxon>
        <taxon>Pseudomonadati</taxon>
        <taxon>Pseudomonadota</taxon>
        <taxon>Alphaproteobacteria</taxon>
        <taxon>Hyphomicrobiales</taxon>
        <taxon>Rhizobiaceae</taxon>
        <taxon>Rhizobium/Agrobacterium group</taxon>
        <taxon>Rhizobium</taxon>
    </lineage>
</organism>
<geneLocation type="plasmid" evidence="3 4">
    <name>unnamed2</name>
</geneLocation>
<keyword evidence="3" id="KW-0614">Plasmid</keyword>
<evidence type="ECO:0000256" key="2">
    <source>
        <dbReference type="ARBA" id="ARBA00022649"/>
    </source>
</evidence>
<reference evidence="3 4" key="1">
    <citation type="submission" date="2016-06" db="EMBL/GenBank/DDBJ databases">
        <title>Microsymbionts genomes from the relict species Vavilovia formosa.</title>
        <authorList>
            <person name="Chirak E."/>
            <person name="Kimeklis A."/>
            <person name="Andronov E."/>
        </authorList>
    </citation>
    <scope>NUCLEOTIDE SEQUENCE [LARGE SCALE GENOMIC DNA]</scope>
    <source>
        <strain evidence="3 4">Vaf10</strain>
        <plasmid evidence="4">Plasmid unnamed2</plasmid>
    </source>
</reference>
<dbReference type="InterPro" id="IPR051803">
    <property type="entry name" value="TA_system_RelE-like_toxin"/>
</dbReference>